<sequence length="528" mass="59275">MAPDATSPAPEAQPAEASRANEQLLERDKAIRKLRESLERERNARAQMESKYKAASEKNVAAERLAAEANGKAKAAEKRVSDLEAKLDSTIKACRSDRRKAVEEMEVIQSRCEQTIKDLRAEAQKQVEYARGEYEDNVRSIREEADERVRKIEENAMNDARATALDKVQEAQSDSAAAEAEVQDLRKELERLTEDRSRILDELNQISSKNEREKYVLHEKIEFMEQEYQERMARREDAARAELQALHERQIKEVFKEIEYEKQKLLLYKRSAENELHDNAQTMAEVLAIHERCAAHHTKVTESLAEFRAEVLRGQERVEREVGVLTSEALEVLRGLVGGPAAPGSSREKEACLSALHMKVQKLKASFSYLKFRSKMGATPASTPGPAQRTRQEPEDSAPSTPESGGESPFPAPRRRRQAPSQSSTPRGPPKSVVQSKETFVVANVRRSQSARPSRYTAADISTLKPSSASFTPNFSELKPLKSVKNVTNTADLGILRALHGGSADFNLKDFKKLERKKSGRSTLLRGK</sequence>
<evidence type="ECO:0000256" key="1">
    <source>
        <dbReference type="SAM" id="MobiDB-lite"/>
    </source>
</evidence>
<feature type="region of interest" description="Disordered" evidence="1">
    <location>
        <begin position="376"/>
        <end position="439"/>
    </location>
</feature>
<feature type="compositionally biased region" description="Basic and acidic residues" evidence="1">
    <location>
        <begin position="24"/>
        <end position="56"/>
    </location>
</feature>
<protein>
    <submittedName>
        <fullName evidence="2">Uncharacterized protein</fullName>
    </submittedName>
</protein>
<proteinExistence type="predicted"/>
<feature type="region of interest" description="Disordered" evidence="1">
    <location>
        <begin position="1"/>
        <end position="59"/>
    </location>
</feature>
<dbReference type="Proteomes" id="UP001472866">
    <property type="component" value="Chromosome 12"/>
</dbReference>
<evidence type="ECO:0000313" key="2">
    <source>
        <dbReference type="EMBL" id="WZN65399.1"/>
    </source>
</evidence>
<keyword evidence="3" id="KW-1185">Reference proteome</keyword>
<accession>A0AAX4PGN0</accession>
<reference evidence="2 3" key="1">
    <citation type="submission" date="2024-03" db="EMBL/GenBank/DDBJ databases">
        <title>Complete genome sequence of the green alga Chloropicon roscoffensis RCC1871.</title>
        <authorList>
            <person name="Lemieux C."/>
            <person name="Pombert J.-F."/>
            <person name="Otis C."/>
            <person name="Turmel M."/>
        </authorList>
    </citation>
    <scope>NUCLEOTIDE SEQUENCE [LARGE SCALE GENOMIC DNA]</scope>
    <source>
        <strain evidence="2 3">RCC1871</strain>
    </source>
</reference>
<dbReference type="EMBL" id="CP151512">
    <property type="protein sequence ID" value="WZN65399.1"/>
    <property type="molecule type" value="Genomic_DNA"/>
</dbReference>
<name>A0AAX4PGN0_9CHLO</name>
<evidence type="ECO:0000313" key="3">
    <source>
        <dbReference type="Proteomes" id="UP001472866"/>
    </source>
</evidence>
<dbReference type="AlphaFoldDB" id="A0AAX4PGN0"/>
<feature type="compositionally biased region" description="Low complexity" evidence="1">
    <location>
        <begin position="1"/>
        <end position="20"/>
    </location>
</feature>
<gene>
    <name evidence="2" type="ORF">HKI87_12g69570</name>
</gene>
<organism evidence="2 3">
    <name type="scientific">Chloropicon roscoffensis</name>
    <dbReference type="NCBI Taxonomy" id="1461544"/>
    <lineage>
        <taxon>Eukaryota</taxon>
        <taxon>Viridiplantae</taxon>
        <taxon>Chlorophyta</taxon>
        <taxon>Chloropicophyceae</taxon>
        <taxon>Chloropicales</taxon>
        <taxon>Chloropicaceae</taxon>
        <taxon>Chloropicon</taxon>
    </lineage>
</organism>